<gene>
    <name evidence="1" type="ORF">I302_08028</name>
    <name evidence="2" type="ORF">I302_108891</name>
</gene>
<protein>
    <submittedName>
        <fullName evidence="1">Uncharacterized protein</fullName>
    </submittedName>
</protein>
<dbReference type="EMBL" id="KI894025">
    <property type="protein sequence ID" value="OCF22381.1"/>
    <property type="molecule type" value="Genomic_DNA"/>
</dbReference>
<keyword evidence="3" id="KW-1185">Reference proteome</keyword>
<dbReference type="GeneID" id="30212427"/>
<evidence type="ECO:0000313" key="1">
    <source>
        <dbReference type="EMBL" id="OCF22381.1"/>
    </source>
</evidence>
<accession>A0A1B9FUD8</accession>
<reference evidence="2" key="2">
    <citation type="submission" date="2013-07" db="EMBL/GenBank/DDBJ databases">
        <authorList>
            <consortium name="The Broad Institute Genome Sequencing Platform"/>
            <person name="Cuomo C."/>
            <person name="Litvintseva A."/>
            <person name="Chen Y."/>
            <person name="Heitman J."/>
            <person name="Sun S."/>
            <person name="Springer D."/>
            <person name="Dromer F."/>
            <person name="Young S.K."/>
            <person name="Zeng Q."/>
            <person name="Gargeya S."/>
            <person name="Fitzgerald M."/>
            <person name="Abouelleil A."/>
            <person name="Alvarado L."/>
            <person name="Berlin A.M."/>
            <person name="Chapman S.B."/>
            <person name="Dewar J."/>
            <person name="Goldberg J."/>
            <person name="Griggs A."/>
            <person name="Gujja S."/>
            <person name="Hansen M."/>
            <person name="Howarth C."/>
            <person name="Imamovic A."/>
            <person name="Larimer J."/>
            <person name="McCowan C."/>
            <person name="Murphy C."/>
            <person name="Pearson M."/>
            <person name="Priest M."/>
            <person name="Roberts A."/>
            <person name="Saif S."/>
            <person name="Shea T."/>
            <person name="Sykes S."/>
            <person name="Wortman J."/>
            <person name="Nusbaum C."/>
            <person name="Birren B."/>
        </authorList>
    </citation>
    <scope>NUCLEOTIDE SEQUENCE</scope>
    <source>
        <strain evidence="2">CBS 10118</strain>
    </source>
</reference>
<dbReference type="Proteomes" id="UP000092730">
    <property type="component" value="Chromosome 8"/>
</dbReference>
<dbReference type="VEuPathDB" id="FungiDB:I302_08028"/>
<dbReference type="AlphaFoldDB" id="A0A1B9FUD8"/>
<name>A0A1B9FUD8_9TREE</name>
<reference evidence="1" key="1">
    <citation type="submission" date="2013-07" db="EMBL/GenBank/DDBJ databases">
        <title>The Genome Sequence of Cryptococcus bestiolae CBS10118.</title>
        <authorList>
            <consortium name="The Broad Institute Genome Sequencing Platform"/>
            <person name="Cuomo C."/>
            <person name="Litvintseva A."/>
            <person name="Chen Y."/>
            <person name="Heitman J."/>
            <person name="Sun S."/>
            <person name="Springer D."/>
            <person name="Dromer F."/>
            <person name="Young S.K."/>
            <person name="Zeng Q."/>
            <person name="Gargeya S."/>
            <person name="Fitzgerald M."/>
            <person name="Abouelleil A."/>
            <person name="Alvarado L."/>
            <person name="Berlin A.M."/>
            <person name="Chapman S.B."/>
            <person name="Dewar J."/>
            <person name="Goldberg J."/>
            <person name="Griggs A."/>
            <person name="Gujja S."/>
            <person name="Hansen M."/>
            <person name="Howarth C."/>
            <person name="Imamovic A."/>
            <person name="Larimer J."/>
            <person name="McCowan C."/>
            <person name="Murphy C."/>
            <person name="Pearson M."/>
            <person name="Priest M."/>
            <person name="Roberts A."/>
            <person name="Saif S."/>
            <person name="Shea T."/>
            <person name="Sykes S."/>
            <person name="Wortman J."/>
            <person name="Nusbaum C."/>
            <person name="Birren B."/>
        </authorList>
    </citation>
    <scope>NUCLEOTIDE SEQUENCE [LARGE SCALE GENOMIC DNA]</scope>
    <source>
        <strain evidence="1">CBS 10118</strain>
    </source>
</reference>
<reference evidence="2" key="4">
    <citation type="submission" date="2024-02" db="EMBL/GenBank/DDBJ databases">
        <title>Comparative genomics of Cryptococcus and Kwoniella reveals pathogenesis evolution and contrasting modes of karyotype evolution via chromosome fusion or intercentromeric recombination.</title>
        <authorList>
            <person name="Coelho M.A."/>
            <person name="David-Palma M."/>
            <person name="Shea T."/>
            <person name="Bowers K."/>
            <person name="McGinley-Smith S."/>
            <person name="Mohammad A.W."/>
            <person name="Gnirke A."/>
            <person name="Yurkov A.M."/>
            <person name="Nowrousian M."/>
            <person name="Sun S."/>
            <person name="Cuomo C.A."/>
            <person name="Heitman J."/>
        </authorList>
    </citation>
    <scope>NUCLEOTIDE SEQUENCE</scope>
    <source>
        <strain evidence="2">CBS 10118</strain>
    </source>
</reference>
<proteinExistence type="predicted"/>
<organism evidence="1">
    <name type="scientific">Kwoniella bestiolae CBS 10118</name>
    <dbReference type="NCBI Taxonomy" id="1296100"/>
    <lineage>
        <taxon>Eukaryota</taxon>
        <taxon>Fungi</taxon>
        <taxon>Dikarya</taxon>
        <taxon>Basidiomycota</taxon>
        <taxon>Agaricomycotina</taxon>
        <taxon>Tremellomycetes</taxon>
        <taxon>Tremellales</taxon>
        <taxon>Cryptococcaceae</taxon>
        <taxon>Kwoniella</taxon>
    </lineage>
</organism>
<dbReference type="KEGG" id="kbi:30212427"/>
<evidence type="ECO:0000313" key="2">
    <source>
        <dbReference type="EMBL" id="WVW86836.1"/>
    </source>
</evidence>
<dbReference type="EMBL" id="CP144548">
    <property type="protein sequence ID" value="WVW86836.1"/>
    <property type="molecule type" value="Genomic_DNA"/>
</dbReference>
<evidence type="ECO:0000313" key="3">
    <source>
        <dbReference type="Proteomes" id="UP000092730"/>
    </source>
</evidence>
<sequence>MSNNNVEDEDDLTCLPPDLDTSDRIACDKFYDIANDEQKRALDALSIQRITDTIKSISRECRKMNKKFDNLIRYSASVQGVRAGQPISFQVEVDGKKFPDDMPEKTRNSPCLPPDLDLQDHKACRAFYKQHANKEQRKALNIASMYRMIKSSDSLNNNLCKLNEKLKGYMNYNNSIALVPAGGPLEYEVEVDEKKYPDDMPEVCQVDLLHWGRS</sequence>
<reference evidence="1" key="3">
    <citation type="submission" date="2014-01" db="EMBL/GenBank/DDBJ databases">
        <title>Evolution of pathogenesis and genome organization in the Tremellales.</title>
        <authorList>
            <person name="Cuomo C."/>
            <person name="Litvintseva A."/>
            <person name="Heitman J."/>
            <person name="Chen Y."/>
            <person name="Sun S."/>
            <person name="Springer D."/>
            <person name="Dromer F."/>
            <person name="Young S."/>
            <person name="Zeng Q."/>
            <person name="Chapman S."/>
            <person name="Gujja S."/>
            <person name="Saif S."/>
            <person name="Birren B."/>
        </authorList>
    </citation>
    <scope>NUCLEOTIDE SEQUENCE</scope>
    <source>
        <strain evidence="1">CBS 10118</strain>
    </source>
</reference>
<dbReference type="RefSeq" id="XP_019043451.1">
    <property type="nucleotide sequence ID" value="XM_019194615.1"/>
</dbReference>